<proteinExistence type="predicted"/>
<dbReference type="KEGG" id="hch:HCH_02325"/>
<name>Q2SJM6_HAHCH</name>
<dbReference type="Pfam" id="PF00027">
    <property type="entry name" value="cNMP_binding"/>
    <property type="match status" value="1"/>
</dbReference>
<dbReference type="InterPro" id="IPR000595">
    <property type="entry name" value="cNMP-bd_dom"/>
</dbReference>
<dbReference type="PANTHER" id="PTHR24567">
    <property type="entry name" value="CRP FAMILY TRANSCRIPTIONAL REGULATORY PROTEIN"/>
    <property type="match status" value="1"/>
</dbReference>
<evidence type="ECO:0000313" key="2">
    <source>
        <dbReference type="EMBL" id="ABC29148.1"/>
    </source>
</evidence>
<gene>
    <name evidence="2" type="ordered locus">HCH_02325</name>
</gene>
<dbReference type="SMART" id="SM00100">
    <property type="entry name" value="cNMP"/>
    <property type="match status" value="1"/>
</dbReference>
<dbReference type="InterPro" id="IPR050397">
    <property type="entry name" value="Env_Response_Regulators"/>
</dbReference>
<dbReference type="AlphaFoldDB" id="Q2SJM6"/>
<keyword evidence="2" id="KW-0808">Transferase</keyword>
<dbReference type="EMBL" id="CP000155">
    <property type="protein sequence ID" value="ABC29148.1"/>
    <property type="molecule type" value="Genomic_DNA"/>
</dbReference>
<feature type="domain" description="Cyclic nucleotide-binding" evidence="1">
    <location>
        <begin position="148"/>
        <end position="244"/>
    </location>
</feature>
<dbReference type="RefSeq" id="WP_011396217.1">
    <property type="nucleotide sequence ID" value="NC_007645.1"/>
</dbReference>
<organism evidence="2 3">
    <name type="scientific">Hahella chejuensis (strain KCTC 2396)</name>
    <dbReference type="NCBI Taxonomy" id="349521"/>
    <lineage>
        <taxon>Bacteria</taxon>
        <taxon>Pseudomonadati</taxon>
        <taxon>Pseudomonadota</taxon>
        <taxon>Gammaproteobacteria</taxon>
        <taxon>Oceanospirillales</taxon>
        <taxon>Hahellaceae</taxon>
        <taxon>Hahella</taxon>
    </lineage>
</organism>
<dbReference type="STRING" id="349521.HCH_02325"/>
<dbReference type="PRINTS" id="PR00103">
    <property type="entry name" value="CAMPKINASE"/>
</dbReference>
<evidence type="ECO:0000313" key="3">
    <source>
        <dbReference type="Proteomes" id="UP000000238"/>
    </source>
</evidence>
<dbReference type="Gene3D" id="2.60.120.10">
    <property type="entry name" value="Jelly Rolls"/>
    <property type="match status" value="2"/>
</dbReference>
<keyword evidence="2" id="KW-0418">Kinase</keyword>
<dbReference type="CDD" id="cd00038">
    <property type="entry name" value="CAP_ED"/>
    <property type="match status" value="1"/>
</dbReference>
<dbReference type="HOGENOM" id="CLU_091658_0_0_6"/>
<evidence type="ECO:0000259" key="1">
    <source>
        <dbReference type="PROSITE" id="PS50042"/>
    </source>
</evidence>
<dbReference type="eggNOG" id="COG0664">
    <property type="taxonomic scope" value="Bacteria"/>
</dbReference>
<sequence>MRFINSTTDRLQALGANVTQSSVKLYDAIKILCDSVKFDYVDDLYREFDGDYLYFVESGELEAATDDRPIYHFEPGDLIGIQVLSGFPEPIIRSDGPATLAQISKKRFRDAAAGSVHFKEYLMQISAFFAEACCHGLDTQNETHTSFKSFKQGEVIIHEGDPADEVFDLISGEASVYVKDQLVGKVGPNEIFGAMAALTKTPRTATVIADRPCTVMSAPMDEFIFLIRNQPRTCLALMENMAKQILELNNKLVDVMQKS</sequence>
<dbReference type="SUPFAM" id="SSF51206">
    <property type="entry name" value="cAMP-binding domain-like"/>
    <property type="match status" value="2"/>
</dbReference>
<keyword evidence="3" id="KW-1185">Reference proteome</keyword>
<dbReference type="InterPro" id="IPR014710">
    <property type="entry name" value="RmlC-like_jellyroll"/>
</dbReference>
<accession>Q2SJM6</accession>
<reference evidence="2 3" key="1">
    <citation type="journal article" date="2005" name="Nucleic Acids Res.">
        <title>Genomic blueprint of Hahella chejuensis, a marine microbe producing an algicidal agent.</title>
        <authorList>
            <person name="Jeong H."/>
            <person name="Yim J.H."/>
            <person name="Lee C."/>
            <person name="Choi S.-H."/>
            <person name="Park Y.K."/>
            <person name="Yoon S.H."/>
            <person name="Hur C.-G."/>
            <person name="Kang H.-Y."/>
            <person name="Kim D."/>
            <person name="Lee H.H."/>
            <person name="Park K.H."/>
            <person name="Park S.-H."/>
            <person name="Park H.-S."/>
            <person name="Lee H.K."/>
            <person name="Oh T.K."/>
            <person name="Kim J.F."/>
        </authorList>
    </citation>
    <scope>NUCLEOTIDE SEQUENCE [LARGE SCALE GENOMIC DNA]</scope>
    <source>
        <strain evidence="2 3">KCTC 2396</strain>
    </source>
</reference>
<dbReference type="GO" id="GO:0003700">
    <property type="term" value="F:DNA-binding transcription factor activity"/>
    <property type="evidence" value="ECO:0007669"/>
    <property type="project" value="TreeGrafter"/>
</dbReference>
<dbReference type="PANTHER" id="PTHR24567:SF74">
    <property type="entry name" value="HTH-TYPE TRANSCRIPTIONAL REGULATOR ARCR"/>
    <property type="match status" value="1"/>
</dbReference>
<dbReference type="GO" id="GO:0005829">
    <property type="term" value="C:cytosol"/>
    <property type="evidence" value="ECO:0007669"/>
    <property type="project" value="TreeGrafter"/>
</dbReference>
<dbReference type="OrthoDB" id="6978933at2"/>
<dbReference type="InterPro" id="IPR018490">
    <property type="entry name" value="cNMP-bd_dom_sf"/>
</dbReference>
<dbReference type="GO" id="GO:0016301">
    <property type="term" value="F:kinase activity"/>
    <property type="evidence" value="ECO:0007669"/>
    <property type="project" value="UniProtKB-KW"/>
</dbReference>
<protein>
    <submittedName>
        <fullName evidence="2">cAMP-binding protein-catabolite gene activator and regulatory subunit of cAMP-dependent protein kinase</fullName>
    </submittedName>
</protein>
<dbReference type="Proteomes" id="UP000000238">
    <property type="component" value="Chromosome"/>
</dbReference>
<dbReference type="PROSITE" id="PS50042">
    <property type="entry name" value="CNMP_BINDING_3"/>
    <property type="match status" value="1"/>
</dbReference>